<protein>
    <recommendedName>
        <fullName evidence="3">DUF2189 domain-containing protein</fullName>
    </recommendedName>
</protein>
<keyword evidence="1" id="KW-0812">Transmembrane</keyword>
<proteinExistence type="predicted"/>
<dbReference type="InterPro" id="IPR018692">
    <property type="entry name" value="DUF2189"/>
</dbReference>
<feature type="transmembrane region" description="Helical" evidence="1">
    <location>
        <begin position="119"/>
        <end position="144"/>
    </location>
</feature>
<evidence type="ECO:0000313" key="2">
    <source>
        <dbReference type="EMBL" id="KKN70999.1"/>
    </source>
</evidence>
<name>A0A0F9SVT8_9ZZZZ</name>
<evidence type="ECO:0000256" key="1">
    <source>
        <dbReference type="SAM" id="Phobius"/>
    </source>
</evidence>
<reference evidence="2" key="1">
    <citation type="journal article" date="2015" name="Nature">
        <title>Complex archaea that bridge the gap between prokaryotes and eukaryotes.</title>
        <authorList>
            <person name="Spang A."/>
            <person name="Saw J.H."/>
            <person name="Jorgensen S.L."/>
            <person name="Zaremba-Niedzwiedzka K."/>
            <person name="Martijn J."/>
            <person name="Lind A.E."/>
            <person name="van Eijk R."/>
            <person name="Schleper C."/>
            <person name="Guy L."/>
            <person name="Ettema T.J."/>
        </authorList>
    </citation>
    <scope>NUCLEOTIDE SEQUENCE</scope>
</reference>
<feature type="transmembrane region" description="Helical" evidence="1">
    <location>
        <begin position="70"/>
        <end position="91"/>
    </location>
</feature>
<sequence length="261" mass="28222">MNAARTTSGIAETKSAKWRRGLPASAALDWLRAGWRDLTVQPGLSLAYGVAVLAVSLVIVWGMFLLGWDVVLFPALAGFMIVGPLLAVGLYEKSRFAARHEAVTMRQMLFVKARSGGQILFVGVLLCLLMLVWMRAAVIIYALFFGYRPFPGFENIAAVLFTSWTGWAMLITGVIVGGLFAAFSFAISAFSVPMLLDEKSDAFTAMGTSMALVWNNLPVMLAWGAIVVALFLASALTGLLGLIVVFPLLGHATWHAYDAIR</sequence>
<organism evidence="2">
    <name type="scientific">marine sediment metagenome</name>
    <dbReference type="NCBI Taxonomy" id="412755"/>
    <lineage>
        <taxon>unclassified sequences</taxon>
        <taxon>metagenomes</taxon>
        <taxon>ecological metagenomes</taxon>
    </lineage>
</organism>
<gene>
    <name evidence="2" type="ORF">LCGC14_0425160</name>
</gene>
<evidence type="ECO:0008006" key="3">
    <source>
        <dbReference type="Google" id="ProtNLM"/>
    </source>
</evidence>
<dbReference type="AlphaFoldDB" id="A0A0F9SVT8"/>
<dbReference type="Pfam" id="PF09955">
    <property type="entry name" value="DUF2189"/>
    <property type="match status" value="1"/>
</dbReference>
<keyword evidence="1" id="KW-0472">Membrane</keyword>
<accession>A0A0F9SVT8</accession>
<keyword evidence="1" id="KW-1133">Transmembrane helix</keyword>
<comment type="caution">
    <text evidence="2">The sequence shown here is derived from an EMBL/GenBank/DDBJ whole genome shotgun (WGS) entry which is preliminary data.</text>
</comment>
<feature type="transmembrane region" description="Helical" evidence="1">
    <location>
        <begin position="164"/>
        <end position="190"/>
    </location>
</feature>
<feature type="transmembrane region" description="Helical" evidence="1">
    <location>
        <begin position="211"/>
        <end position="233"/>
    </location>
</feature>
<feature type="transmembrane region" description="Helical" evidence="1">
    <location>
        <begin position="239"/>
        <end position="257"/>
    </location>
</feature>
<dbReference type="EMBL" id="LAZR01000392">
    <property type="protein sequence ID" value="KKN70999.1"/>
    <property type="molecule type" value="Genomic_DNA"/>
</dbReference>
<feature type="transmembrane region" description="Helical" evidence="1">
    <location>
        <begin position="46"/>
        <end position="64"/>
    </location>
</feature>